<keyword evidence="1" id="KW-0472">Membrane</keyword>
<keyword evidence="1" id="KW-1133">Transmembrane helix</keyword>
<comment type="caution">
    <text evidence="2">The sequence shown here is derived from an EMBL/GenBank/DDBJ whole genome shotgun (WGS) entry which is preliminary data.</text>
</comment>
<protein>
    <submittedName>
        <fullName evidence="2">Uncharacterized protein</fullName>
    </submittedName>
</protein>
<name>A0AAE0N876_9PEZI</name>
<reference evidence="2" key="2">
    <citation type="submission" date="2023-06" db="EMBL/GenBank/DDBJ databases">
        <authorList>
            <consortium name="Lawrence Berkeley National Laboratory"/>
            <person name="Haridas S."/>
            <person name="Hensen N."/>
            <person name="Bonometti L."/>
            <person name="Westerberg I."/>
            <person name="Brannstrom I.O."/>
            <person name="Guillou S."/>
            <person name="Cros-Aarteil S."/>
            <person name="Calhoun S."/>
            <person name="Kuo A."/>
            <person name="Mondo S."/>
            <person name="Pangilinan J."/>
            <person name="Riley R."/>
            <person name="Labutti K."/>
            <person name="Andreopoulos B."/>
            <person name="Lipzen A."/>
            <person name="Chen C."/>
            <person name="Yanf M."/>
            <person name="Daum C."/>
            <person name="Ng V."/>
            <person name="Clum A."/>
            <person name="Steindorff A."/>
            <person name="Ohm R."/>
            <person name="Martin F."/>
            <person name="Silar P."/>
            <person name="Natvig D."/>
            <person name="Lalanne C."/>
            <person name="Gautier V."/>
            <person name="Ament-Velasquez S.L."/>
            <person name="Kruys A."/>
            <person name="Hutchinson M.I."/>
            <person name="Powell A.J."/>
            <person name="Barry K."/>
            <person name="Miller A.N."/>
            <person name="Grigoriev I.V."/>
            <person name="Debuchy R."/>
            <person name="Gladieux P."/>
            <person name="Thoren M.H."/>
            <person name="Johannesson H."/>
        </authorList>
    </citation>
    <scope>NUCLEOTIDE SEQUENCE</scope>
    <source>
        <strain evidence="2">CBS 958.72</strain>
    </source>
</reference>
<dbReference type="EMBL" id="JAULSN010000004">
    <property type="protein sequence ID" value="KAK3373049.1"/>
    <property type="molecule type" value="Genomic_DNA"/>
</dbReference>
<evidence type="ECO:0000313" key="3">
    <source>
        <dbReference type="Proteomes" id="UP001287356"/>
    </source>
</evidence>
<keyword evidence="3" id="KW-1185">Reference proteome</keyword>
<gene>
    <name evidence="2" type="ORF">B0T24DRAFT_678531</name>
</gene>
<organism evidence="2 3">
    <name type="scientific">Lasiosphaeria ovina</name>
    <dbReference type="NCBI Taxonomy" id="92902"/>
    <lineage>
        <taxon>Eukaryota</taxon>
        <taxon>Fungi</taxon>
        <taxon>Dikarya</taxon>
        <taxon>Ascomycota</taxon>
        <taxon>Pezizomycotina</taxon>
        <taxon>Sordariomycetes</taxon>
        <taxon>Sordariomycetidae</taxon>
        <taxon>Sordariales</taxon>
        <taxon>Lasiosphaeriaceae</taxon>
        <taxon>Lasiosphaeria</taxon>
    </lineage>
</organism>
<evidence type="ECO:0000313" key="2">
    <source>
        <dbReference type="EMBL" id="KAK3373049.1"/>
    </source>
</evidence>
<dbReference type="AlphaFoldDB" id="A0AAE0N876"/>
<feature type="transmembrane region" description="Helical" evidence="1">
    <location>
        <begin position="34"/>
        <end position="55"/>
    </location>
</feature>
<dbReference type="Proteomes" id="UP001287356">
    <property type="component" value="Unassembled WGS sequence"/>
</dbReference>
<proteinExistence type="predicted"/>
<keyword evidence="1" id="KW-0812">Transmembrane</keyword>
<accession>A0AAE0N876</accession>
<evidence type="ECO:0000256" key="1">
    <source>
        <dbReference type="SAM" id="Phobius"/>
    </source>
</evidence>
<reference evidence="2" key="1">
    <citation type="journal article" date="2023" name="Mol. Phylogenet. Evol.">
        <title>Genome-scale phylogeny and comparative genomics of the fungal order Sordariales.</title>
        <authorList>
            <person name="Hensen N."/>
            <person name="Bonometti L."/>
            <person name="Westerberg I."/>
            <person name="Brannstrom I.O."/>
            <person name="Guillou S."/>
            <person name="Cros-Aarteil S."/>
            <person name="Calhoun S."/>
            <person name="Haridas S."/>
            <person name="Kuo A."/>
            <person name="Mondo S."/>
            <person name="Pangilinan J."/>
            <person name="Riley R."/>
            <person name="LaButti K."/>
            <person name="Andreopoulos B."/>
            <person name="Lipzen A."/>
            <person name="Chen C."/>
            <person name="Yan M."/>
            <person name="Daum C."/>
            <person name="Ng V."/>
            <person name="Clum A."/>
            <person name="Steindorff A."/>
            <person name="Ohm R.A."/>
            <person name="Martin F."/>
            <person name="Silar P."/>
            <person name="Natvig D.O."/>
            <person name="Lalanne C."/>
            <person name="Gautier V."/>
            <person name="Ament-Velasquez S.L."/>
            <person name="Kruys A."/>
            <person name="Hutchinson M.I."/>
            <person name="Powell A.J."/>
            <person name="Barry K."/>
            <person name="Miller A.N."/>
            <person name="Grigoriev I.V."/>
            <person name="Debuchy R."/>
            <person name="Gladieux P."/>
            <person name="Hiltunen Thoren M."/>
            <person name="Johannesson H."/>
        </authorList>
    </citation>
    <scope>NUCLEOTIDE SEQUENCE</scope>
    <source>
        <strain evidence="2">CBS 958.72</strain>
    </source>
</reference>
<sequence>MDDIKSEASAGFLTRTRRNYQRQRVDWNLRNLNILFEVSLVAALVALFASGSVYLPMNRTKPLAFGPIVPRKPVILGNTAGFGPDIVYNDHEMLWNKTRMKQIHRNWQQLFPKGRDYVKVKPDDTEFQNIHPPFKMDSVLEPGDHYKGYILASILATSMGTSREEWLALDEKKVEHQSHYVEYLRQRRDGLVDTEHRLGPDTLVHYDALTDMANDRAIWYLSDKLLPETYDPLAVMDTGTAAERSPM</sequence>